<sequence>MLAAREEALQHEKSDAQYLTEANMVQILIDIFGGATESSIGTMRWLCLTLARRTDIQKTIQQEIEDNIGSSPPTLKDRERLPYTVACIYETLRVYPVGPLGFPHNTCCDTRAGGKFIPKNTGILYNIHAVNHDPALWKDPDVFRPERFRDPTTGKLNLEGQPPLLSFGLGPRTCPGEKLGQMDIFYVLVRLLQRVSFGVPDGTSSTDIKQLASSVFLMPAVQEIVLTRMN</sequence>
<evidence type="ECO:0000313" key="2">
    <source>
        <dbReference type="Proteomes" id="UP000805193"/>
    </source>
</evidence>
<comment type="caution">
    <text evidence="1">The sequence shown here is derived from an EMBL/GenBank/DDBJ whole genome shotgun (WGS) entry which is preliminary data.</text>
</comment>
<keyword evidence="2" id="KW-1185">Reference proteome</keyword>
<reference evidence="1 2" key="1">
    <citation type="journal article" date="2020" name="Cell">
        <title>Large-Scale Comparative Analyses of Tick Genomes Elucidate Their Genetic Diversity and Vector Capacities.</title>
        <authorList>
            <consortium name="Tick Genome and Microbiome Consortium (TIGMIC)"/>
            <person name="Jia N."/>
            <person name="Wang J."/>
            <person name="Shi W."/>
            <person name="Du L."/>
            <person name="Sun Y."/>
            <person name="Zhan W."/>
            <person name="Jiang J.F."/>
            <person name="Wang Q."/>
            <person name="Zhang B."/>
            <person name="Ji P."/>
            <person name="Bell-Sakyi L."/>
            <person name="Cui X.M."/>
            <person name="Yuan T.T."/>
            <person name="Jiang B.G."/>
            <person name="Yang W.F."/>
            <person name="Lam T.T."/>
            <person name="Chang Q.C."/>
            <person name="Ding S.J."/>
            <person name="Wang X.J."/>
            <person name="Zhu J.G."/>
            <person name="Ruan X.D."/>
            <person name="Zhao L."/>
            <person name="Wei J.T."/>
            <person name="Ye R.Z."/>
            <person name="Que T.C."/>
            <person name="Du C.H."/>
            <person name="Zhou Y.H."/>
            <person name="Cheng J.X."/>
            <person name="Dai P.F."/>
            <person name="Guo W.B."/>
            <person name="Han X.H."/>
            <person name="Huang E.J."/>
            <person name="Li L.F."/>
            <person name="Wei W."/>
            <person name="Gao Y.C."/>
            <person name="Liu J.Z."/>
            <person name="Shao H.Z."/>
            <person name="Wang X."/>
            <person name="Wang C.C."/>
            <person name="Yang T.C."/>
            <person name="Huo Q.B."/>
            <person name="Li W."/>
            <person name="Chen H.Y."/>
            <person name="Chen S.E."/>
            <person name="Zhou L.G."/>
            <person name="Ni X.B."/>
            <person name="Tian J.H."/>
            <person name="Sheng Y."/>
            <person name="Liu T."/>
            <person name="Pan Y.S."/>
            <person name="Xia L.Y."/>
            <person name="Li J."/>
            <person name="Zhao F."/>
            <person name="Cao W.C."/>
        </authorList>
    </citation>
    <scope>NUCLEOTIDE SEQUENCE [LARGE SCALE GENOMIC DNA]</scope>
    <source>
        <strain evidence="1">Iper-2018</strain>
    </source>
</reference>
<evidence type="ECO:0000313" key="1">
    <source>
        <dbReference type="EMBL" id="KAG0414876.1"/>
    </source>
</evidence>
<protein>
    <submittedName>
        <fullName evidence="1">Uncharacterized protein</fullName>
    </submittedName>
</protein>
<proteinExistence type="predicted"/>
<dbReference type="EMBL" id="JABSTQ010011139">
    <property type="protein sequence ID" value="KAG0414876.1"/>
    <property type="molecule type" value="Genomic_DNA"/>
</dbReference>
<name>A0AC60P6D2_IXOPE</name>
<organism evidence="1 2">
    <name type="scientific">Ixodes persulcatus</name>
    <name type="common">Taiga tick</name>
    <dbReference type="NCBI Taxonomy" id="34615"/>
    <lineage>
        <taxon>Eukaryota</taxon>
        <taxon>Metazoa</taxon>
        <taxon>Ecdysozoa</taxon>
        <taxon>Arthropoda</taxon>
        <taxon>Chelicerata</taxon>
        <taxon>Arachnida</taxon>
        <taxon>Acari</taxon>
        <taxon>Parasitiformes</taxon>
        <taxon>Ixodida</taxon>
        <taxon>Ixodoidea</taxon>
        <taxon>Ixodidae</taxon>
        <taxon>Ixodinae</taxon>
        <taxon>Ixodes</taxon>
    </lineage>
</organism>
<gene>
    <name evidence="1" type="ORF">HPB47_007953</name>
</gene>
<accession>A0AC60P6D2</accession>
<dbReference type="Proteomes" id="UP000805193">
    <property type="component" value="Unassembled WGS sequence"/>
</dbReference>